<dbReference type="RefSeq" id="WP_381327965.1">
    <property type="nucleotide sequence ID" value="NZ_JBHTMM010000010.1"/>
</dbReference>
<feature type="region of interest" description="Disordered" evidence="7">
    <location>
        <begin position="1"/>
        <end position="32"/>
    </location>
</feature>
<evidence type="ECO:0000256" key="5">
    <source>
        <dbReference type="PROSITE-ProRule" id="PRU01240"/>
    </source>
</evidence>
<evidence type="ECO:0000259" key="8">
    <source>
        <dbReference type="Pfam" id="PF00082"/>
    </source>
</evidence>
<dbReference type="InterPro" id="IPR023827">
    <property type="entry name" value="Peptidase_S8_Asp-AS"/>
</dbReference>
<dbReference type="InterPro" id="IPR046450">
    <property type="entry name" value="PA_dom_sf"/>
</dbReference>
<dbReference type="InterPro" id="IPR051048">
    <property type="entry name" value="Peptidase_S8/S53_subtilisin"/>
</dbReference>
<dbReference type="SUPFAM" id="SSF52743">
    <property type="entry name" value="Subtilisin-like"/>
    <property type="match status" value="1"/>
</dbReference>
<keyword evidence="10" id="KW-1185">Reference proteome</keyword>
<comment type="caution">
    <text evidence="9">The sequence shown here is derived from an EMBL/GenBank/DDBJ whole genome shotgun (WGS) entry which is preliminary data.</text>
</comment>
<evidence type="ECO:0000256" key="4">
    <source>
        <dbReference type="ARBA" id="ARBA00022825"/>
    </source>
</evidence>
<dbReference type="SUPFAM" id="SSF52025">
    <property type="entry name" value="PA domain"/>
    <property type="match status" value="1"/>
</dbReference>
<name>A0ABW3XBK3_9ACTN</name>
<feature type="active site" description="Charge relay system" evidence="5">
    <location>
        <position position="440"/>
    </location>
</feature>
<reference evidence="10" key="1">
    <citation type="journal article" date="2019" name="Int. J. Syst. Evol. Microbiol.">
        <title>The Global Catalogue of Microorganisms (GCM) 10K type strain sequencing project: providing services to taxonomists for standard genome sequencing and annotation.</title>
        <authorList>
            <consortium name="The Broad Institute Genomics Platform"/>
            <consortium name="The Broad Institute Genome Sequencing Center for Infectious Disease"/>
            <person name="Wu L."/>
            <person name="Ma J."/>
        </authorList>
    </citation>
    <scope>NUCLEOTIDE SEQUENCE [LARGE SCALE GENOMIC DNA]</scope>
    <source>
        <strain evidence="10">CGMCC 4.7020</strain>
    </source>
</reference>
<evidence type="ECO:0000313" key="9">
    <source>
        <dbReference type="EMBL" id="MFD1306378.1"/>
    </source>
</evidence>
<dbReference type="PROSITE" id="PS00136">
    <property type="entry name" value="SUBTILASE_ASP"/>
    <property type="match status" value="1"/>
</dbReference>
<dbReference type="Gene3D" id="3.40.50.200">
    <property type="entry name" value="Peptidase S8/S53 domain"/>
    <property type="match status" value="1"/>
</dbReference>
<dbReference type="Gene3D" id="3.50.30.30">
    <property type="match status" value="1"/>
</dbReference>
<feature type="domain" description="Peptidase S8/S53" evidence="8">
    <location>
        <begin position="221"/>
        <end position="477"/>
    </location>
</feature>
<dbReference type="PIRSF" id="PIRSF037852">
    <property type="entry name" value="Subtilisin_rel_SAV5721"/>
    <property type="match status" value="1"/>
</dbReference>
<dbReference type="InterPro" id="IPR017296">
    <property type="entry name" value="Peptidase_S8A_SAM-P45"/>
</dbReference>
<feature type="active site" description="Charge relay system" evidence="5">
    <location>
        <position position="230"/>
    </location>
</feature>
<dbReference type="Pfam" id="PF00082">
    <property type="entry name" value="Peptidase_S8"/>
    <property type="match status" value="1"/>
</dbReference>
<dbReference type="CDD" id="cd07487">
    <property type="entry name" value="Peptidases_S8_1"/>
    <property type="match status" value="1"/>
</dbReference>
<comment type="similarity">
    <text evidence="1 5 6">Belongs to the peptidase S8 family.</text>
</comment>
<dbReference type="InterPro" id="IPR015500">
    <property type="entry name" value="Peptidase_S8_subtilisin-rel"/>
</dbReference>
<dbReference type="PANTHER" id="PTHR43399">
    <property type="entry name" value="SUBTILISIN-RELATED"/>
    <property type="match status" value="1"/>
</dbReference>
<evidence type="ECO:0000256" key="1">
    <source>
        <dbReference type="ARBA" id="ARBA00011073"/>
    </source>
</evidence>
<proteinExistence type="inferred from homology"/>
<dbReference type="Proteomes" id="UP001597058">
    <property type="component" value="Unassembled WGS sequence"/>
</dbReference>
<dbReference type="InterPro" id="IPR023828">
    <property type="entry name" value="Peptidase_S8_Ser-AS"/>
</dbReference>
<feature type="active site" description="Charge relay system" evidence="5">
    <location>
        <position position="262"/>
    </location>
</feature>
<dbReference type="InterPro" id="IPR022398">
    <property type="entry name" value="Peptidase_S8_His-AS"/>
</dbReference>
<organism evidence="9 10">
    <name type="scientific">Streptomyces kaempferi</name>
    <dbReference type="NCBI Taxonomy" id="333725"/>
    <lineage>
        <taxon>Bacteria</taxon>
        <taxon>Bacillati</taxon>
        <taxon>Actinomycetota</taxon>
        <taxon>Actinomycetes</taxon>
        <taxon>Kitasatosporales</taxon>
        <taxon>Streptomycetaceae</taxon>
        <taxon>Streptomyces</taxon>
    </lineage>
</organism>
<evidence type="ECO:0000256" key="7">
    <source>
        <dbReference type="SAM" id="MobiDB-lite"/>
    </source>
</evidence>
<dbReference type="PANTHER" id="PTHR43399:SF4">
    <property type="entry name" value="CELL WALL-ASSOCIATED PROTEASE"/>
    <property type="match status" value="1"/>
</dbReference>
<sequence length="1235" mass="129835">MLVALTTTGPAVSAETPRSSTTSAAGRPQATGTVTLITGDKVAVTVSNGRTSATVTDPQGRPTGAHVMTVGPDTYVYPDAALPYIASGALDERLFNVNELLEDGYDDSHSDRLPLIVTYTDAAARARSAKTPDGARRTLTLSSIQGAAISAEHTRTTDFWASLTGNAETGAGARSAADARPSGRLTGGIAKVWLDGKAKATLSDTTAQIGAPQVWAGGDTGQGVDVAVLDTGIDAAHPDFAGRIAASESFVPGQDVTDRHGHGTHVASTVAGTGAASDGKEKGVAPGASLHIGKVLDNDGSGQDSWILAGMEWAARDQHAKIVSMSLGGDPTDGTDPLSQAVNRLSEETGALFVIAAGNSGPEAYSIGAPGAADAALTVGAVNGPGKGVDQLAEFSSRGPRVGDNAVKPDLTAPGVDILAARSQYAPEGEGAYQTMSGTSMATPHVAGAAALLAEKHPDWNGRQLKDALVGTTASTRQSSPYQGGSGRLDIAAAVKATVVASGSAFAQVHYPYTPGQTVRRDVTYSNFAAEPVTLDLGLVADNIPDGLFTLTDPRPTVPAHGTATVGVITHLDRAADNAAYTSQLTATGPDGTVRARTPVGVNKEGRRVKLSVTAKDRKGEGLPGTLVLKDIDRNTVPKVYTVDSSGTLDLSLVPSTYTAWMYADVPGIDGTHTLGLGLFSAPEVDLGNDRSLHFDAADLHRAAALTPQPTANSFMRVDQYRSNGDMFPFMDSYMPEYWRYDSLWAAATPKVTQGSYTFATRWRQIERPLTFSLGSQTYESAVVQSLSPMLPEGSNRYRAVWAGNGSTADFGRLKVRGQVAVVRRSDSVSAPDQAAAAAKAGAKLLLILNDGYGKLDPWADLPDAAPLPVASLGTDDSIRLRSDLQWPGVGMLKVVSHPQPHYLYDLVRHYDGAIPRSLTYRPGPGELARIDESFRDTKQGKAVQVRYDLTVDSGLPLNSNATPVPAQGTLTSWVTADPGVSWVTQAAVSDLSQQDSPRSYKGRGTARDVWFSPVQHPRLLDDSAHRAPFRIGDVISTSSITAWGDSAGHAGVAWADGDTSKISLYQGDQLLGEEANERIVTVEGVPTDPLPYRIVVEGKRDLPGRPYSTRTRTEWGFTSGTTDYRVLSPLPLIQLDYAVATDLSGRANRRGALTVTPSHFKGATGAASVRTVALEVSYDDGATWHRTTLRHSGTDWKASLDAPSKARFTSLRTTARDANGNSVSQTVIRAFGLK</sequence>
<dbReference type="EMBL" id="JBHTMM010000010">
    <property type="protein sequence ID" value="MFD1306378.1"/>
    <property type="molecule type" value="Genomic_DNA"/>
</dbReference>
<gene>
    <name evidence="9" type="ORF">ACFQ5X_11045</name>
</gene>
<evidence type="ECO:0000256" key="6">
    <source>
        <dbReference type="RuleBase" id="RU003355"/>
    </source>
</evidence>
<keyword evidence="4 5" id="KW-0720">Serine protease</keyword>
<accession>A0ABW3XBK3</accession>
<dbReference type="PROSITE" id="PS00138">
    <property type="entry name" value="SUBTILASE_SER"/>
    <property type="match status" value="1"/>
</dbReference>
<feature type="region of interest" description="Disordered" evidence="7">
    <location>
        <begin position="260"/>
        <end position="284"/>
    </location>
</feature>
<keyword evidence="2 5" id="KW-0645">Protease</keyword>
<protein>
    <submittedName>
        <fullName evidence="9">S8 family serine peptidase</fullName>
    </submittedName>
</protein>
<keyword evidence="3 5" id="KW-0378">Hydrolase</keyword>
<dbReference type="InterPro" id="IPR036852">
    <property type="entry name" value="Peptidase_S8/S53_dom_sf"/>
</dbReference>
<dbReference type="InterPro" id="IPR000209">
    <property type="entry name" value="Peptidase_S8/S53_dom"/>
</dbReference>
<evidence type="ECO:0000256" key="3">
    <source>
        <dbReference type="ARBA" id="ARBA00022801"/>
    </source>
</evidence>
<dbReference type="PROSITE" id="PS00137">
    <property type="entry name" value="SUBTILASE_HIS"/>
    <property type="match status" value="1"/>
</dbReference>
<evidence type="ECO:0000256" key="2">
    <source>
        <dbReference type="ARBA" id="ARBA00022670"/>
    </source>
</evidence>
<evidence type="ECO:0000313" key="10">
    <source>
        <dbReference type="Proteomes" id="UP001597058"/>
    </source>
</evidence>
<dbReference type="PROSITE" id="PS51892">
    <property type="entry name" value="SUBTILASE"/>
    <property type="match status" value="1"/>
</dbReference>
<dbReference type="PRINTS" id="PR00723">
    <property type="entry name" value="SUBTILISIN"/>
</dbReference>